<gene>
    <name evidence="1" type="ORF">M8818_006162</name>
</gene>
<dbReference type="EMBL" id="JAMKPW020000038">
    <property type="protein sequence ID" value="KAK8200845.1"/>
    <property type="molecule type" value="Genomic_DNA"/>
</dbReference>
<keyword evidence="2" id="KW-1185">Reference proteome</keyword>
<organism evidence="1 2">
    <name type="scientific">Zalaria obscura</name>
    <dbReference type="NCBI Taxonomy" id="2024903"/>
    <lineage>
        <taxon>Eukaryota</taxon>
        <taxon>Fungi</taxon>
        <taxon>Dikarya</taxon>
        <taxon>Ascomycota</taxon>
        <taxon>Pezizomycotina</taxon>
        <taxon>Dothideomycetes</taxon>
        <taxon>Dothideomycetidae</taxon>
        <taxon>Dothideales</taxon>
        <taxon>Zalariaceae</taxon>
        <taxon>Zalaria</taxon>
    </lineage>
</organism>
<dbReference type="Proteomes" id="UP001320706">
    <property type="component" value="Unassembled WGS sequence"/>
</dbReference>
<sequence>MSDAGGDLNHPILNLTADEKRAFSQLFQQADTDRLGVITGEIAVKFFEKTHLDPAVLGEIWQLADTENRGLLTKPAFCIALRLIGHTQAGRQPTAELAFQPGPVPKFDGVTIAPAPGSPAIGAPPPGPIQAQGTGGPVRIPPLTPEKLAQYSGLFERSGAQNGVLSGEAAKAIFERAGLPNEVLGRIWNLADRDQRGALGQTEFIIAMHLLTSYKSRAMTALPSVLPPGLYEAAARRGAAPTSRPQSAVVPPPGAIPRQFTGQRAQSPLARATPPPQYATPPPQVAQTTGSNWLITPQEKARFDQFFSSVDTAGSGFLTGDQAVKFFSDSGLPEETLATIWDLADINSEGQLNRDEFAVAMYLIKQQRSRPGVPLPAFLPPALVPPSMRNQPRATAQPTAPAFDNAANTSQLPKSAAEDLFGLDNPSPPPAAPAAPVAPVQTQQATGGSAAFKSPFDADPFAGSKPSSPSLPSSPQRQQFTTSTQAQPSIFKPFVPSSAFGATLASQNTGASATSSQARGPTMQQTPAAMDDLLGDNDTEESSKITEETTELANMSTQIGNLRNQMQDVQTKKTISEQNLSATQNQKRDLEQRLAQFRAQYEHEVRAVKTLEEQLAASRKETTRLQQEFAMIEGTYEDLQIQHKQVAQSLEADQRENASLKERISQLNNEISQLKPQIEKMRSDARQQKGMVAINKKQLATNESERDRLQSEVADLKTQEEQRAKDAEEERVRNAQRSPEPPSAVVSPAPSNTNPFFRNRGEAPGSGVASPTAFMASAPSPSAFDSLFGPAFSSSQQPSRTNTPPQTSFRSEHAPAFSAPSGPSVSSDGRPTPSATPPLSTTHDSPHIAEPPPPPESRQFTPGILPMRPPQSRTESVASSTRVAPPSRVGATDTEIPTHQATSGVEESPRDISSPPEVSHEEVAVATQAPPAEEQQPAPSDVNEATRTLSAEAMPGAFPDEATPAPTGSAQAPSQTNDDFDSAFASFGEPAHTQSKGKERATDPFESSASQPAPQSRGFNSEFPPIQSLEHDDDESETESERGFDDDFSSAKPASNGVPAPTLTEEQHTQPATEDVVRPSIITAESARSELPQISEQASPPTYEQTMSPTGHEHRDSNQFPPEFNGLLPSREDPTSPTLKNAHEMGLPSPDAGHQNHFHPTANTASTADTDTYQDAFSRPISSTTEAGPGAGPSTTTTTTTAHPAPASNSHTAFEDDFADFDNLEEAKEGGGEDFGFGSESREADEFNPTFDSPAASMTETMKSSQQTPTQATRNGFADFESSVRAQPDISTAFGSTTSPQATSHDWDAIFSGLDTPAPQVETGFGGAAMGGVGAGQRQPQGQQQETQKSSSQAMPQLGRAISTGSEHDDPILKRLTGMGYGRQQALDALEKFDYDINKVS</sequence>
<proteinExistence type="predicted"/>
<comment type="caution">
    <text evidence="1">The sequence shown here is derived from an EMBL/GenBank/DDBJ whole genome shotgun (WGS) entry which is preliminary data.</text>
</comment>
<reference evidence="1" key="1">
    <citation type="submission" date="2024-02" db="EMBL/GenBank/DDBJ databases">
        <title>Metagenome Assembled Genome of Zalaria obscura JY119.</title>
        <authorList>
            <person name="Vighnesh L."/>
            <person name="Jagadeeshwari U."/>
            <person name="Venkata Ramana C."/>
            <person name="Sasikala C."/>
        </authorList>
    </citation>
    <scope>NUCLEOTIDE SEQUENCE</scope>
    <source>
        <strain evidence="1">JY119</strain>
    </source>
</reference>
<name>A0ACC3S833_9PEZI</name>
<accession>A0ACC3S833</accession>
<protein>
    <submittedName>
        <fullName evidence="1">Uncharacterized protein</fullName>
    </submittedName>
</protein>
<evidence type="ECO:0000313" key="2">
    <source>
        <dbReference type="Proteomes" id="UP001320706"/>
    </source>
</evidence>
<evidence type="ECO:0000313" key="1">
    <source>
        <dbReference type="EMBL" id="KAK8200845.1"/>
    </source>
</evidence>